<accession>A0A9D4DH28</accession>
<dbReference type="AlphaFoldDB" id="A0A9D4DH28"/>
<dbReference type="EMBL" id="JAIWYP010000010">
    <property type="protein sequence ID" value="KAH3748941.1"/>
    <property type="molecule type" value="Genomic_DNA"/>
</dbReference>
<sequence length="57" mass="6292">MIIGVQFDQLPAHNLLSTLFNHDATSFDCDALKPKVYGFTMSGTSRVCDCLGNSWQP</sequence>
<proteinExistence type="predicted"/>
<gene>
    <name evidence="1" type="ORF">DPMN_183430</name>
</gene>
<comment type="caution">
    <text evidence="1">The sequence shown here is derived from an EMBL/GenBank/DDBJ whole genome shotgun (WGS) entry which is preliminary data.</text>
</comment>
<protein>
    <submittedName>
        <fullName evidence="1">Uncharacterized protein</fullName>
    </submittedName>
</protein>
<evidence type="ECO:0000313" key="1">
    <source>
        <dbReference type="EMBL" id="KAH3748941.1"/>
    </source>
</evidence>
<reference evidence="1" key="1">
    <citation type="journal article" date="2019" name="bioRxiv">
        <title>The Genome of the Zebra Mussel, Dreissena polymorpha: A Resource for Invasive Species Research.</title>
        <authorList>
            <person name="McCartney M.A."/>
            <person name="Auch B."/>
            <person name="Kono T."/>
            <person name="Mallez S."/>
            <person name="Zhang Y."/>
            <person name="Obille A."/>
            <person name="Becker A."/>
            <person name="Abrahante J.E."/>
            <person name="Garbe J."/>
            <person name="Badalamenti J.P."/>
            <person name="Herman A."/>
            <person name="Mangelson H."/>
            <person name="Liachko I."/>
            <person name="Sullivan S."/>
            <person name="Sone E.D."/>
            <person name="Koren S."/>
            <person name="Silverstein K.A.T."/>
            <person name="Beckman K.B."/>
            <person name="Gohl D.M."/>
        </authorList>
    </citation>
    <scope>NUCLEOTIDE SEQUENCE</scope>
    <source>
        <strain evidence="1">Duluth1</strain>
        <tissue evidence="1">Whole animal</tissue>
    </source>
</reference>
<organism evidence="1 2">
    <name type="scientific">Dreissena polymorpha</name>
    <name type="common">Zebra mussel</name>
    <name type="synonym">Mytilus polymorpha</name>
    <dbReference type="NCBI Taxonomy" id="45954"/>
    <lineage>
        <taxon>Eukaryota</taxon>
        <taxon>Metazoa</taxon>
        <taxon>Spiralia</taxon>
        <taxon>Lophotrochozoa</taxon>
        <taxon>Mollusca</taxon>
        <taxon>Bivalvia</taxon>
        <taxon>Autobranchia</taxon>
        <taxon>Heteroconchia</taxon>
        <taxon>Euheterodonta</taxon>
        <taxon>Imparidentia</taxon>
        <taxon>Neoheterodontei</taxon>
        <taxon>Myida</taxon>
        <taxon>Dreissenoidea</taxon>
        <taxon>Dreissenidae</taxon>
        <taxon>Dreissena</taxon>
    </lineage>
</organism>
<keyword evidence="2" id="KW-1185">Reference proteome</keyword>
<name>A0A9D4DH28_DREPO</name>
<evidence type="ECO:0000313" key="2">
    <source>
        <dbReference type="Proteomes" id="UP000828390"/>
    </source>
</evidence>
<reference evidence="1" key="2">
    <citation type="submission" date="2020-11" db="EMBL/GenBank/DDBJ databases">
        <authorList>
            <person name="McCartney M.A."/>
            <person name="Auch B."/>
            <person name="Kono T."/>
            <person name="Mallez S."/>
            <person name="Becker A."/>
            <person name="Gohl D.M."/>
            <person name="Silverstein K.A.T."/>
            <person name="Koren S."/>
            <person name="Bechman K.B."/>
            <person name="Herman A."/>
            <person name="Abrahante J.E."/>
            <person name="Garbe J."/>
        </authorList>
    </citation>
    <scope>NUCLEOTIDE SEQUENCE</scope>
    <source>
        <strain evidence="1">Duluth1</strain>
        <tissue evidence="1">Whole animal</tissue>
    </source>
</reference>
<dbReference type="Proteomes" id="UP000828390">
    <property type="component" value="Unassembled WGS sequence"/>
</dbReference>